<dbReference type="InterPro" id="IPR036515">
    <property type="entry name" value="Transposase_17_sf"/>
</dbReference>
<keyword evidence="3" id="KW-1185">Reference proteome</keyword>
<proteinExistence type="predicted"/>
<dbReference type="RefSeq" id="WP_263051705.1">
    <property type="nucleotide sequence ID" value="NZ_CP106735.1"/>
</dbReference>
<dbReference type="EMBL" id="CP106735">
    <property type="protein sequence ID" value="UXX79975.1"/>
    <property type="molecule type" value="Genomic_DNA"/>
</dbReference>
<dbReference type="Gene3D" id="3.30.70.1290">
    <property type="entry name" value="Transposase IS200-like"/>
    <property type="match status" value="1"/>
</dbReference>
<dbReference type="SUPFAM" id="SSF143422">
    <property type="entry name" value="Transposase IS200-like"/>
    <property type="match status" value="1"/>
</dbReference>
<dbReference type="PANTHER" id="PTHR34322">
    <property type="entry name" value="TRANSPOSASE, Y1_TNP DOMAIN-CONTAINING"/>
    <property type="match status" value="1"/>
</dbReference>
<dbReference type="SMART" id="SM01321">
    <property type="entry name" value="Y1_Tnp"/>
    <property type="match status" value="1"/>
</dbReference>
<evidence type="ECO:0000313" key="3">
    <source>
        <dbReference type="Proteomes" id="UP001062165"/>
    </source>
</evidence>
<sequence>MQAETYYHIYHHANGVENLFCSSENYRYFLRQWIKYIEPVADSYAYCLMPNHFHFLIRTLDEAQVLKFLKSKDPTLQGFETLGGFSNVMSRQFSHLFNSYSQAFNKMYNRRGSLFISNFKQKEIANDAYLTTIIMYIHRNPIHHHFRKCFDDWPHSSYPSILSNKTSRLRKREVLDWFGGKEAFEDFHTSQLNLADHSLFIDY</sequence>
<dbReference type="InterPro" id="IPR002686">
    <property type="entry name" value="Transposase_17"/>
</dbReference>
<accession>A0ABY6D1C8</accession>
<organism evidence="2 3">
    <name type="scientific">Reichenbachiella carrageenanivorans</name>
    <dbReference type="NCBI Taxonomy" id="2979869"/>
    <lineage>
        <taxon>Bacteria</taxon>
        <taxon>Pseudomonadati</taxon>
        <taxon>Bacteroidota</taxon>
        <taxon>Cytophagia</taxon>
        <taxon>Cytophagales</taxon>
        <taxon>Reichenbachiellaceae</taxon>
        <taxon>Reichenbachiella</taxon>
    </lineage>
</organism>
<dbReference type="PANTHER" id="PTHR34322:SF2">
    <property type="entry name" value="TRANSPOSASE IS200-LIKE DOMAIN-CONTAINING PROTEIN"/>
    <property type="match status" value="1"/>
</dbReference>
<name>A0ABY6D1C8_9BACT</name>
<protein>
    <recommendedName>
        <fullName evidence="1">Transposase IS200-like domain-containing protein</fullName>
    </recommendedName>
</protein>
<feature type="domain" description="Transposase IS200-like" evidence="1">
    <location>
        <begin position="2"/>
        <end position="140"/>
    </location>
</feature>
<evidence type="ECO:0000313" key="2">
    <source>
        <dbReference type="EMBL" id="UXX79975.1"/>
    </source>
</evidence>
<evidence type="ECO:0000259" key="1">
    <source>
        <dbReference type="SMART" id="SM01321"/>
    </source>
</evidence>
<dbReference type="Proteomes" id="UP001062165">
    <property type="component" value="Chromosome"/>
</dbReference>
<gene>
    <name evidence="2" type="ORF">N7E81_02500</name>
</gene>
<reference evidence="2" key="1">
    <citation type="submission" date="2022-10" db="EMBL/GenBank/DDBJ databases">
        <title>Comparative genomics and taxonomic characterization of three novel marine species of genus Reichenbachiella exhibiting antioxidant and polysaccharide degradation activities.</title>
        <authorList>
            <person name="Muhammad N."/>
            <person name="Lee Y.-J."/>
            <person name="Ko J."/>
            <person name="Kim S.-G."/>
        </authorList>
    </citation>
    <scope>NUCLEOTIDE SEQUENCE</scope>
    <source>
        <strain evidence="2">Wsw4-B4</strain>
    </source>
</reference>